<dbReference type="PANTHER" id="PTHR13487">
    <property type="entry name" value="SERINE PROTEASE INHIBITOR"/>
    <property type="match status" value="1"/>
</dbReference>
<keyword evidence="12" id="KW-0449">Lipoprotein</keyword>
<evidence type="ECO:0000256" key="3">
    <source>
        <dbReference type="ARBA" id="ARBA00022622"/>
    </source>
</evidence>
<dbReference type="GO" id="GO:0008191">
    <property type="term" value="F:metalloendopeptidase inhibitor activity"/>
    <property type="evidence" value="ECO:0007669"/>
    <property type="project" value="InterPro"/>
</dbReference>
<dbReference type="PANTHER" id="PTHR13487:SF3">
    <property type="entry name" value="REVERSION-INDUCING CYSTEINE-RICH PROTEIN WITH KAZAL MOTIFS"/>
    <property type="match status" value="1"/>
</dbReference>
<sequence>MARSRNDLGRNCRSIAEPAFFNCLDRQDAQDNDPMTGASQDAVQLLTQQFSGLSDRCCSDTSSSRCKAVCRALFIQDSVTDSQRSAVENLCNPSIMSCITNSTSATPTTHPTDASRRTLCVGEKCEEALHSLTSEEDIVNEIVRHCGAPNPATPLWRCFLRGSTNSLRTQYQRSSSVGVTGVDGVKLLCCSKAATRRCRDLCVKTYGKSWTAYWNQFHENCGYHPREGELRTCLVEGKNHSDNTLTVEQPCKLGCRGLDYCANFNDRPTEMFRSCSVEADAGARRDVMLWQNGIISLPALQELPVKDIRRCHPELWKAIACSLQVKPCHTGSHATTICKADCLYVLSDCLDTGQLTDGTTAESVCTALSPDDTKCISLKSYLVSSPHTEDASDVTHPCRLNPCSEGELCLINRRKCNNPGQCKSYICQPGCPLGEVSSFHVVPNSYVRVPTASPSQLHCHRVCRCGHRGTLHNCQEPECVTPSHCLLGSGRIQDHKSQFYIDCNRCVCSAGEVVCTRRQCLRPSASKMEREQHTGLPCNCEAKFVPVCGKNGRTYPSACVARCVGVKDSQMDLGPCAFKDPCDTASCPEGSRCVIRRQVCLTPAKTRCKQYRCMSLEDSCSHHRDPVCDTTGQEFSNACLLLASGRQIAYRGHCLSGCSSVGTVCGVNGETYPSECTAWADHVPVDYWSTCHAVGQLVNRAGSVFETECADVQCPSLSTSSFCAPITPPGACCPLCVGEIRVLYSLSRMKRVSRQAKVGPIAVRNVTAILSRHMTTAQCDVFGYLSIENDLVLLIMPVVEHSTALQAQACMMETERVATLIRTDSPVLMSHLALSPFLTATVRTSHIIVSSSAATTRWQSSRRAINVVVLSVLYLALLAR</sequence>
<dbReference type="EMBL" id="JAODUO010000679">
    <property type="protein sequence ID" value="KAK2176153.1"/>
    <property type="molecule type" value="Genomic_DNA"/>
</dbReference>
<dbReference type="Pfam" id="PF07648">
    <property type="entry name" value="Kazal_2"/>
    <property type="match status" value="3"/>
</dbReference>
<evidence type="ECO:0000256" key="7">
    <source>
        <dbReference type="ARBA" id="ARBA00022737"/>
    </source>
</evidence>
<dbReference type="GO" id="GO:0016055">
    <property type="term" value="P:Wnt signaling pathway"/>
    <property type="evidence" value="ECO:0007669"/>
    <property type="project" value="UniProtKB-KW"/>
</dbReference>
<dbReference type="SMART" id="SM00280">
    <property type="entry name" value="KAZAL"/>
    <property type="match status" value="3"/>
</dbReference>
<gene>
    <name evidence="16" type="ORF">NP493_679g01022</name>
</gene>
<dbReference type="Pfam" id="PF23332">
    <property type="entry name" value="CC4_RECK"/>
    <property type="match status" value="1"/>
</dbReference>
<dbReference type="InterPro" id="IPR056978">
    <property type="entry name" value="CC4_RECK"/>
</dbReference>
<evidence type="ECO:0000256" key="6">
    <source>
        <dbReference type="ARBA" id="ARBA00022729"/>
    </source>
</evidence>
<keyword evidence="2" id="KW-1003">Cell membrane</keyword>
<protein>
    <recommendedName>
        <fullName evidence="14">Reversion-inducing cysteine-rich protein with Kazal motifs</fullName>
    </recommendedName>
</protein>
<evidence type="ECO:0000256" key="8">
    <source>
        <dbReference type="ARBA" id="ARBA00022900"/>
    </source>
</evidence>
<comment type="subcellular location">
    <subcellularLocation>
        <location evidence="1">Cell membrane</location>
        <topology evidence="1">Lipid-anchor</topology>
        <topology evidence="1">GPI-anchor</topology>
    </subcellularLocation>
</comment>
<comment type="similarity">
    <text evidence="13">Belongs to the RECK family.</text>
</comment>
<dbReference type="InterPro" id="IPR036058">
    <property type="entry name" value="Kazal_dom_sf"/>
</dbReference>
<keyword evidence="5" id="KW-0646">Protease inhibitor</keyword>
<dbReference type="InterPro" id="IPR002350">
    <property type="entry name" value="Kazal_dom"/>
</dbReference>
<accession>A0AAD9NPN6</accession>
<keyword evidence="9" id="KW-0472">Membrane</keyword>
<keyword evidence="17" id="KW-1185">Reference proteome</keyword>
<evidence type="ECO:0000256" key="10">
    <source>
        <dbReference type="ARBA" id="ARBA00023157"/>
    </source>
</evidence>
<evidence type="ECO:0000256" key="13">
    <source>
        <dbReference type="ARBA" id="ARBA00061636"/>
    </source>
</evidence>
<evidence type="ECO:0000256" key="14">
    <source>
        <dbReference type="ARBA" id="ARBA00073829"/>
    </source>
</evidence>
<evidence type="ECO:0000313" key="16">
    <source>
        <dbReference type="EMBL" id="KAK2176153.1"/>
    </source>
</evidence>
<keyword evidence="11" id="KW-0325">Glycoprotein</keyword>
<dbReference type="SUPFAM" id="SSF100895">
    <property type="entry name" value="Kazal-type serine protease inhibitors"/>
    <property type="match status" value="3"/>
</dbReference>
<dbReference type="InterPro" id="IPR056976">
    <property type="entry name" value="EGF1_RECK"/>
</dbReference>
<dbReference type="Pfam" id="PF25027">
    <property type="entry name" value="EGF1_RECK"/>
    <property type="match status" value="1"/>
</dbReference>
<dbReference type="Proteomes" id="UP001209878">
    <property type="component" value="Unassembled WGS sequence"/>
</dbReference>
<evidence type="ECO:0000256" key="12">
    <source>
        <dbReference type="ARBA" id="ARBA00023288"/>
    </source>
</evidence>
<dbReference type="PROSITE" id="PS00282">
    <property type="entry name" value="KAZAL_1"/>
    <property type="match status" value="1"/>
</dbReference>
<keyword evidence="7" id="KW-0677">Repeat</keyword>
<dbReference type="GO" id="GO:0030198">
    <property type="term" value="P:extracellular matrix organization"/>
    <property type="evidence" value="ECO:0007669"/>
    <property type="project" value="TreeGrafter"/>
</dbReference>
<name>A0AAD9NPN6_RIDPI</name>
<keyword evidence="8" id="KW-0722">Serine protease inhibitor</keyword>
<keyword evidence="4" id="KW-0879">Wnt signaling pathway</keyword>
<evidence type="ECO:0000313" key="17">
    <source>
        <dbReference type="Proteomes" id="UP001209878"/>
    </source>
</evidence>
<evidence type="ECO:0000259" key="15">
    <source>
        <dbReference type="PROSITE" id="PS51465"/>
    </source>
</evidence>
<reference evidence="16" key="1">
    <citation type="journal article" date="2023" name="Mol. Biol. Evol.">
        <title>Third-Generation Sequencing Reveals the Adaptive Role of the Epigenome in Three Deep-Sea Polychaetes.</title>
        <authorList>
            <person name="Perez M."/>
            <person name="Aroh O."/>
            <person name="Sun Y."/>
            <person name="Lan Y."/>
            <person name="Juniper S.K."/>
            <person name="Young C.R."/>
            <person name="Angers B."/>
            <person name="Qian P.Y."/>
        </authorList>
    </citation>
    <scope>NUCLEOTIDE SEQUENCE</scope>
    <source>
        <strain evidence="16">R07B-5</strain>
    </source>
</reference>
<dbReference type="GO" id="GO:0004867">
    <property type="term" value="F:serine-type endopeptidase inhibitor activity"/>
    <property type="evidence" value="ECO:0007669"/>
    <property type="project" value="UniProtKB-KW"/>
</dbReference>
<dbReference type="PROSITE" id="PS51465">
    <property type="entry name" value="KAZAL_2"/>
    <property type="match status" value="2"/>
</dbReference>
<dbReference type="GO" id="GO:0005886">
    <property type="term" value="C:plasma membrane"/>
    <property type="evidence" value="ECO:0007669"/>
    <property type="project" value="UniProtKB-SubCell"/>
</dbReference>
<evidence type="ECO:0000256" key="1">
    <source>
        <dbReference type="ARBA" id="ARBA00004609"/>
    </source>
</evidence>
<dbReference type="InterPro" id="IPR056977">
    <property type="entry name" value="FnI_RECK"/>
</dbReference>
<comment type="caution">
    <text evidence="16">The sequence shown here is derived from an EMBL/GenBank/DDBJ whole genome shotgun (WGS) entry which is preliminary data.</text>
</comment>
<dbReference type="Gene3D" id="3.30.60.30">
    <property type="match status" value="2"/>
</dbReference>
<proteinExistence type="inferred from homology"/>
<dbReference type="InterPro" id="IPR056979">
    <property type="entry name" value="FZ_RECK"/>
</dbReference>
<dbReference type="AlphaFoldDB" id="A0AAD9NPN6"/>
<feature type="domain" description="Kazal-like" evidence="15">
    <location>
        <begin position="602"/>
        <end position="656"/>
    </location>
</feature>
<evidence type="ECO:0000256" key="11">
    <source>
        <dbReference type="ARBA" id="ARBA00023180"/>
    </source>
</evidence>
<evidence type="ECO:0000256" key="9">
    <source>
        <dbReference type="ARBA" id="ARBA00023136"/>
    </source>
</evidence>
<keyword evidence="10" id="KW-1015">Disulfide bond</keyword>
<dbReference type="FunFam" id="3.30.60.30:FF:000011">
    <property type="entry name" value="reversion-inducing cysteine-rich protein with Kazal motifs isoform X1"/>
    <property type="match status" value="1"/>
</dbReference>
<dbReference type="Pfam" id="PF23298">
    <property type="entry name" value="FZ_RECK"/>
    <property type="match status" value="1"/>
</dbReference>
<keyword evidence="6" id="KW-0732">Signal</keyword>
<keyword evidence="3" id="KW-0336">GPI-anchor</keyword>
<dbReference type="Pfam" id="PF25028">
    <property type="entry name" value="FnI_RECK"/>
    <property type="match status" value="1"/>
</dbReference>
<organism evidence="16 17">
    <name type="scientific">Ridgeia piscesae</name>
    <name type="common">Tubeworm</name>
    <dbReference type="NCBI Taxonomy" id="27915"/>
    <lineage>
        <taxon>Eukaryota</taxon>
        <taxon>Metazoa</taxon>
        <taxon>Spiralia</taxon>
        <taxon>Lophotrochozoa</taxon>
        <taxon>Annelida</taxon>
        <taxon>Polychaeta</taxon>
        <taxon>Sedentaria</taxon>
        <taxon>Canalipalpata</taxon>
        <taxon>Sabellida</taxon>
        <taxon>Siboglinidae</taxon>
        <taxon>Ridgeia</taxon>
    </lineage>
</organism>
<evidence type="ECO:0000256" key="5">
    <source>
        <dbReference type="ARBA" id="ARBA00022690"/>
    </source>
</evidence>
<dbReference type="InterPro" id="IPR039016">
    <property type="entry name" value="RECK"/>
</dbReference>
<dbReference type="GO" id="GO:0098552">
    <property type="term" value="C:side of membrane"/>
    <property type="evidence" value="ECO:0007669"/>
    <property type="project" value="UniProtKB-KW"/>
</dbReference>
<evidence type="ECO:0000256" key="2">
    <source>
        <dbReference type="ARBA" id="ARBA00022475"/>
    </source>
</evidence>
<evidence type="ECO:0000256" key="4">
    <source>
        <dbReference type="ARBA" id="ARBA00022687"/>
    </source>
</evidence>
<feature type="domain" description="Kazal-like" evidence="15">
    <location>
        <begin position="532"/>
        <end position="578"/>
    </location>
</feature>